<name>A0A2T4C2D9_TRILO</name>
<keyword evidence="1" id="KW-1133">Transmembrane helix</keyword>
<feature type="transmembrane region" description="Helical" evidence="1">
    <location>
        <begin position="26"/>
        <end position="54"/>
    </location>
</feature>
<keyword evidence="1" id="KW-0472">Membrane</keyword>
<dbReference type="Proteomes" id="UP000240760">
    <property type="component" value="Unassembled WGS sequence"/>
</dbReference>
<dbReference type="EMBL" id="KZ679133">
    <property type="protein sequence ID" value="PTB75729.1"/>
    <property type="molecule type" value="Genomic_DNA"/>
</dbReference>
<proteinExistence type="predicted"/>
<evidence type="ECO:0000313" key="3">
    <source>
        <dbReference type="Proteomes" id="UP000240760"/>
    </source>
</evidence>
<evidence type="ECO:0000313" key="2">
    <source>
        <dbReference type="EMBL" id="PTB75729.1"/>
    </source>
</evidence>
<organism evidence="2 3">
    <name type="scientific">Trichoderma longibrachiatum ATCC 18648</name>
    <dbReference type="NCBI Taxonomy" id="983965"/>
    <lineage>
        <taxon>Eukaryota</taxon>
        <taxon>Fungi</taxon>
        <taxon>Dikarya</taxon>
        <taxon>Ascomycota</taxon>
        <taxon>Pezizomycotina</taxon>
        <taxon>Sordariomycetes</taxon>
        <taxon>Hypocreomycetidae</taxon>
        <taxon>Hypocreales</taxon>
        <taxon>Hypocreaceae</taxon>
        <taxon>Trichoderma</taxon>
    </lineage>
</organism>
<evidence type="ECO:0000256" key="1">
    <source>
        <dbReference type="SAM" id="Phobius"/>
    </source>
</evidence>
<accession>A0A2T4C2D9</accession>
<keyword evidence="1" id="KW-0812">Transmembrane</keyword>
<protein>
    <submittedName>
        <fullName evidence="2">Uncharacterized protein</fullName>
    </submittedName>
</protein>
<dbReference type="AlphaFoldDB" id="A0A2T4C2D9"/>
<sequence length="74" mass="8245">MEAPGFVLPPSCFASVWDKQLQKIQILVLLVHKLLLVIILVTPFLTLVCCIYAMTPCSVLLSSCTQIKPEIYPL</sequence>
<reference evidence="2 3" key="1">
    <citation type="submission" date="2016-07" db="EMBL/GenBank/DDBJ databases">
        <title>Multiple horizontal gene transfer events from other fungi enriched the ability of initially mycotrophic Trichoderma (Ascomycota) to feed on dead plant biomass.</title>
        <authorList>
            <consortium name="DOE Joint Genome Institute"/>
            <person name="Aerts A."/>
            <person name="Atanasova L."/>
            <person name="Chenthamara K."/>
            <person name="Zhang J."/>
            <person name="Grujic M."/>
            <person name="Henrissat B."/>
            <person name="Kuo A."/>
            <person name="Salamov A."/>
            <person name="Lipzen A."/>
            <person name="Labutti K."/>
            <person name="Barry K."/>
            <person name="Miao Y."/>
            <person name="Rahimi M.J."/>
            <person name="Shen Q."/>
            <person name="Grigoriev I.V."/>
            <person name="Kubicek C.P."/>
            <person name="Druzhinina I.S."/>
        </authorList>
    </citation>
    <scope>NUCLEOTIDE SEQUENCE [LARGE SCALE GENOMIC DNA]</scope>
    <source>
        <strain evidence="2 3">ATCC 18648</strain>
    </source>
</reference>
<keyword evidence="3" id="KW-1185">Reference proteome</keyword>
<gene>
    <name evidence="2" type="ORF">M440DRAFT_328206</name>
</gene>